<comment type="caution">
    <text evidence="6">The sequence shown here is derived from an EMBL/GenBank/DDBJ whole genome shotgun (WGS) entry which is preliminary data.</text>
</comment>
<dbReference type="FunFam" id="3.30.40.100:FF:000005">
    <property type="entry name" value="uncharacterized protein LOC106759733 isoform X4"/>
    <property type="match status" value="1"/>
</dbReference>
<organism evidence="6 7">
    <name type="scientific">Cucumis melo var. makuwa</name>
    <name type="common">Oriental melon</name>
    <dbReference type="NCBI Taxonomy" id="1194695"/>
    <lineage>
        <taxon>Eukaryota</taxon>
        <taxon>Viridiplantae</taxon>
        <taxon>Streptophyta</taxon>
        <taxon>Embryophyta</taxon>
        <taxon>Tracheophyta</taxon>
        <taxon>Spermatophyta</taxon>
        <taxon>Magnoliopsida</taxon>
        <taxon>eudicotyledons</taxon>
        <taxon>Gunneridae</taxon>
        <taxon>Pentapetalae</taxon>
        <taxon>rosids</taxon>
        <taxon>fabids</taxon>
        <taxon>Cucurbitales</taxon>
        <taxon>Cucurbitaceae</taxon>
        <taxon>Benincaseae</taxon>
        <taxon>Cucumis</taxon>
    </lineage>
</organism>
<accession>A0A5D3DYX2</accession>
<dbReference type="AlphaFoldDB" id="A0A5D3DYX2"/>
<evidence type="ECO:0000256" key="3">
    <source>
        <dbReference type="ARBA" id="ARBA00022833"/>
    </source>
</evidence>
<evidence type="ECO:0000256" key="1">
    <source>
        <dbReference type="ARBA" id="ARBA00022723"/>
    </source>
</evidence>
<name>A0A5D3DYX2_CUCMM</name>
<keyword evidence="3" id="KW-0862">Zinc</keyword>
<dbReference type="Proteomes" id="UP000321947">
    <property type="component" value="Unassembled WGS sequence"/>
</dbReference>
<evidence type="ECO:0000313" key="7">
    <source>
        <dbReference type="Proteomes" id="UP000321947"/>
    </source>
</evidence>
<keyword evidence="1" id="KW-0479">Metal-binding</keyword>
<keyword evidence="2" id="KW-0863">Zinc-finger</keyword>
<evidence type="ECO:0000256" key="2">
    <source>
        <dbReference type="ARBA" id="ARBA00022771"/>
    </source>
</evidence>
<feature type="domain" description="CW-type" evidence="5">
    <location>
        <begin position="87"/>
        <end position="150"/>
    </location>
</feature>
<dbReference type="InterPro" id="IPR011124">
    <property type="entry name" value="Znf_CW"/>
</dbReference>
<protein>
    <submittedName>
        <fullName evidence="6">PHD domain-containing protein</fullName>
    </submittedName>
</protein>
<evidence type="ECO:0000259" key="5">
    <source>
        <dbReference type="PROSITE" id="PS51050"/>
    </source>
</evidence>
<dbReference type="GO" id="GO:0008270">
    <property type="term" value="F:zinc ion binding"/>
    <property type="evidence" value="ECO:0007669"/>
    <property type="project" value="UniProtKB-KW"/>
</dbReference>
<dbReference type="EMBL" id="SSTD01002102">
    <property type="protein sequence ID" value="TYK28579.1"/>
    <property type="molecule type" value="Genomic_DNA"/>
</dbReference>
<sequence>MVEFLCTFLRRLVDHLALHDSVFSVLWRIKISRTVRFFTWQVPPQFAAWVTFYGLLGDTDAIGEPLEMDSSESFLMHEQSTNKACRLSTIGNWLQCQQVVDGVGGGNGGICGKWRRAPLFEVQTDDWECFCSILWDPTHADCAVPQELETGQVLKQLKYIEMLRPRLASKRRKLDEAKSRSDVQNLTEDTEYKP</sequence>
<gene>
    <name evidence="6" type="ORF">E5676_scaffold629G002270</name>
</gene>
<dbReference type="PROSITE" id="PS51050">
    <property type="entry name" value="ZF_CW"/>
    <property type="match status" value="1"/>
</dbReference>
<feature type="region of interest" description="Disordered" evidence="4">
    <location>
        <begin position="171"/>
        <end position="194"/>
    </location>
</feature>
<dbReference type="Gene3D" id="3.30.40.100">
    <property type="match status" value="1"/>
</dbReference>
<evidence type="ECO:0000313" key="6">
    <source>
        <dbReference type="EMBL" id="TYK28579.1"/>
    </source>
</evidence>
<evidence type="ECO:0000256" key="4">
    <source>
        <dbReference type="SAM" id="MobiDB-lite"/>
    </source>
</evidence>
<reference evidence="6 7" key="1">
    <citation type="submission" date="2019-08" db="EMBL/GenBank/DDBJ databases">
        <title>Draft genome sequences of two oriental melons (Cucumis melo L. var makuwa).</title>
        <authorList>
            <person name="Kwon S.-Y."/>
        </authorList>
    </citation>
    <scope>NUCLEOTIDE SEQUENCE [LARGE SCALE GENOMIC DNA]</scope>
    <source>
        <strain evidence="7">cv. Chang Bougi</strain>
        <tissue evidence="6">Leaf</tissue>
    </source>
</reference>
<proteinExistence type="predicted"/>